<feature type="transmembrane region" description="Helical" evidence="7">
    <location>
        <begin position="178"/>
        <end position="197"/>
    </location>
</feature>
<keyword evidence="5 7" id="KW-0472">Membrane</keyword>
<dbReference type="RefSeq" id="WP_107035264.1">
    <property type="nucleotide sequence ID" value="NZ_CAOMZA010000016.1"/>
</dbReference>
<keyword evidence="10" id="KW-1185">Reference proteome</keyword>
<dbReference type="Pfam" id="PF06738">
    <property type="entry name" value="ThrE"/>
    <property type="match status" value="1"/>
</dbReference>
<accession>A0A2V1J153</accession>
<dbReference type="InterPro" id="IPR050539">
    <property type="entry name" value="ThrE_Dicarb/AminoAcid_Exp"/>
</dbReference>
<evidence type="ECO:0000313" key="10">
    <source>
        <dbReference type="Proteomes" id="UP000244925"/>
    </source>
</evidence>
<evidence type="ECO:0000256" key="5">
    <source>
        <dbReference type="ARBA" id="ARBA00023136"/>
    </source>
</evidence>
<dbReference type="PANTHER" id="PTHR34390:SF2">
    <property type="entry name" value="SUCCINATE TRANSPORTER SUBUNIT YJJP-RELATED"/>
    <property type="match status" value="1"/>
</dbReference>
<sequence>MKTAEQPDHTTTDHRTIMVRDLLTDYAGWLLGCGATCIRLEKNLKRIAAAYGQDVEITISPHHVHIYIVDRNDRTVFTSIATAKGATSFDTITRLSTLSWRIADTGIDIRRARRMFDIIVNDRPRHTWVVPPLVALANASFCRLFGGDIQAMAVVFMATLAGYNLKMWLTSMRADLRLTFLLCSFASAVIGASSYLFNLGDTPQIAIGTSILYLVPGVPFLNSFSDMLHRFYICSFGRLMDATVLTACLSIGLCAGMIVMGVGMF</sequence>
<feature type="domain" description="Threonine/serine exporter-like N-terminal" evidence="8">
    <location>
        <begin position="23"/>
        <end position="258"/>
    </location>
</feature>
<evidence type="ECO:0000256" key="1">
    <source>
        <dbReference type="ARBA" id="ARBA00004651"/>
    </source>
</evidence>
<feature type="transmembrane region" description="Helical" evidence="7">
    <location>
        <begin position="242"/>
        <end position="264"/>
    </location>
</feature>
<evidence type="ECO:0000259" key="8">
    <source>
        <dbReference type="Pfam" id="PF06738"/>
    </source>
</evidence>
<dbReference type="GO" id="GO:0005886">
    <property type="term" value="C:plasma membrane"/>
    <property type="evidence" value="ECO:0007669"/>
    <property type="project" value="UniProtKB-SubCell"/>
</dbReference>
<keyword evidence="2" id="KW-1003">Cell membrane</keyword>
<dbReference type="InterPro" id="IPR010619">
    <property type="entry name" value="ThrE-like_N"/>
</dbReference>
<evidence type="ECO:0000256" key="6">
    <source>
        <dbReference type="ARBA" id="ARBA00034125"/>
    </source>
</evidence>
<reference evidence="10" key="1">
    <citation type="submission" date="2018-02" db="EMBL/GenBank/DDBJ databases">
        <authorList>
            <person name="Clavel T."/>
            <person name="Strowig T."/>
        </authorList>
    </citation>
    <scope>NUCLEOTIDE SEQUENCE [LARGE SCALE GENOMIC DNA]</scope>
    <source>
        <strain evidence="10">DSM 100764</strain>
    </source>
</reference>
<keyword evidence="3 7" id="KW-0812">Transmembrane</keyword>
<keyword evidence="4 7" id="KW-1133">Transmembrane helix</keyword>
<proteinExistence type="inferred from homology"/>
<feature type="transmembrane region" description="Helical" evidence="7">
    <location>
        <begin position="149"/>
        <end position="166"/>
    </location>
</feature>
<comment type="caution">
    <text evidence="9">The sequence shown here is derived from an EMBL/GenBank/DDBJ whole genome shotgun (WGS) entry which is preliminary data.</text>
</comment>
<comment type="subcellular location">
    <subcellularLocation>
        <location evidence="1">Cell membrane</location>
        <topology evidence="1">Multi-pass membrane protein</topology>
    </subcellularLocation>
</comment>
<dbReference type="PANTHER" id="PTHR34390">
    <property type="entry name" value="UPF0442 PROTEIN YJJB-RELATED"/>
    <property type="match status" value="1"/>
</dbReference>
<evidence type="ECO:0000256" key="3">
    <source>
        <dbReference type="ARBA" id="ARBA00022692"/>
    </source>
</evidence>
<dbReference type="Proteomes" id="UP000244925">
    <property type="component" value="Unassembled WGS sequence"/>
</dbReference>
<dbReference type="EMBL" id="PUBV01000004">
    <property type="protein sequence ID" value="PWB08876.1"/>
    <property type="molecule type" value="Genomic_DNA"/>
</dbReference>
<name>A0A2V1J153_9BACT</name>
<dbReference type="GO" id="GO:0015744">
    <property type="term" value="P:succinate transport"/>
    <property type="evidence" value="ECO:0007669"/>
    <property type="project" value="TreeGrafter"/>
</dbReference>
<comment type="similarity">
    <text evidence="6">Belongs to the ThrE exporter (TC 2.A.79) family.</text>
</comment>
<gene>
    <name evidence="9" type="ORF">C5O25_03080</name>
</gene>
<dbReference type="GO" id="GO:0022857">
    <property type="term" value="F:transmembrane transporter activity"/>
    <property type="evidence" value="ECO:0007669"/>
    <property type="project" value="InterPro"/>
</dbReference>
<feature type="transmembrane region" description="Helical" evidence="7">
    <location>
        <begin position="203"/>
        <end position="221"/>
    </location>
</feature>
<evidence type="ECO:0000313" key="9">
    <source>
        <dbReference type="EMBL" id="PWB08876.1"/>
    </source>
</evidence>
<organism evidence="9 10">
    <name type="scientific">Paramuribaculum intestinale</name>
    <dbReference type="NCBI Taxonomy" id="2094151"/>
    <lineage>
        <taxon>Bacteria</taxon>
        <taxon>Pseudomonadati</taxon>
        <taxon>Bacteroidota</taxon>
        <taxon>Bacteroidia</taxon>
        <taxon>Bacteroidales</taxon>
        <taxon>Muribaculaceae</taxon>
        <taxon>Paramuribaculum</taxon>
    </lineage>
</organism>
<evidence type="ECO:0000256" key="7">
    <source>
        <dbReference type="SAM" id="Phobius"/>
    </source>
</evidence>
<evidence type="ECO:0000256" key="2">
    <source>
        <dbReference type="ARBA" id="ARBA00022475"/>
    </source>
</evidence>
<evidence type="ECO:0000256" key="4">
    <source>
        <dbReference type="ARBA" id="ARBA00022989"/>
    </source>
</evidence>
<protein>
    <submittedName>
        <fullName evidence="9">Threonine/serine exporter</fullName>
    </submittedName>
</protein>
<dbReference type="AlphaFoldDB" id="A0A2V1J153"/>